<dbReference type="InterPro" id="IPR006927">
    <property type="entry name" value="DUF639"/>
</dbReference>
<keyword evidence="3" id="KW-1185">Reference proteome</keyword>
<reference evidence="2" key="2">
    <citation type="submission" date="2023-06" db="EMBL/GenBank/DDBJ databases">
        <authorList>
            <person name="Ma L."/>
            <person name="Liu K.-W."/>
            <person name="Li Z."/>
            <person name="Hsiao Y.-Y."/>
            <person name="Qi Y."/>
            <person name="Fu T."/>
            <person name="Tang G."/>
            <person name="Zhang D."/>
            <person name="Sun W.-H."/>
            <person name="Liu D.-K."/>
            <person name="Li Y."/>
            <person name="Chen G.-Z."/>
            <person name="Liu X.-D."/>
            <person name="Liao X.-Y."/>
            <person name="Jiang Y.-T."/>
            <person name="Yu X."/>
            <person name="Hao Y."/>
            <person name="Huang J."/>
            <person name="Zhao X.-W."/>
            <person name="Ke S."/>
            <person name="Chen Y.-Y."/>
            <person name="Wu W.-L."/>
            <person name="Hsu J.-L."/>
            <person name="Lin Y.-F."/>
            <person name="Huang M.-D."/>
            <person name="Li C.-Y."/>
            <person name="Huang L."/>
            <person name="Wang Z.-W."/>
            <person name="Zhao X."/>
            <person name="Zhong W.-Y."/>
            <person name="Peng D.-H."/>
            <person name="Ahmad S."/>
            <person name="Lan S."/>
            <person name="Zhang J.-S."/>
            <person name="Tsai W.-C."/>
            <person name="Van De Peer Y."/>
            <person name="Liu Z.-J."/>
        </authorList>
    </citation>
    <scope>NUCLEOTIDE SEQUENCE</scope>
    <source>
        <strain evidence="2">CP</strain>
        <tissue evidence="2">Leaves</tissue>
    </source>
</reference>
<feature type="region of interest" description="Disordered" evidence="1">
    <location>
        <begin position="361"/>
        <end position="400"/>
    </location>
</feature>
<dbReference type="PANTHER" id="PTHR31860">
    <property type="entry name" value="HEAT-INDUCIBLE TRANSCRIPTION REPRESSOR (DUF639)-RELATED"/>
    <property type="match status" value="1"/>
</dbReference>
<evidence type="ECO:0000313" key="3">
    <source>
        <dbReference type="Proteomes" id="UP001180020"/>
    </source>
</evidence>
<protein>
    <submittedName>
        <fullName evidence="2">Uncharacterized protein</fullName>
    </submittedName>
</protein>
<accession>A0AAV9EAA6</accession>
<organism evidence="2 3">
    <name type="scientific">Acorus calamus</name>
    <name type="common">Sweet flag</name>
    <dbReference type="NCBI Taxonomy" id="4465"/>
    <lineage>
        <taxon>Eukaryota</taxon>
        <taxon>Viridiplantae</taxon>
        <taxon>Streptophyta</taxon>
        <taxon>Embryophyta</taxon>
        <taxon>Tracheophyta</taxon>
        <taxon>Spermatophyta</taxon>
        <taxon>Magnoliopsida</taxon>
        <taxon>Liliopsida</taxon>
        <taxon>Acoraceae</taxon>
        <taxon>Acorus</taxon>
    </lineage>
</organism>
<comment type="caution">
    <text evidence="2">The sequence shown here is derived from an EMBL/GenBank/DDBJ whole genome shotgun (WGS) entry which is preliminary data.</text>
</comment>
<proteinExistence type="predicted"/>
<feature type="compositionally biased region" description="Basic and acidic residues" evidence="1">
    <location>
        <begin position="382"/>
        <end position="400"/>
    </location>
</feature>
<dbReference type="PANTHER" id="PTHR31860:SF5">
    <property type="entry name" value="ARGH (DUF639)"/>
    <property type="match status" value="1"/>
</dbReference>
<name>A0AAV9EAA6_ACOCL</name>
<evidence type="ECO:0000256" key="1">
    <source>
        <dbReference type="SAM" id="MobiDB-lite"/>
    </source>
</evidence>
<gene>
    <name evidence="2" type="ORF">QJS10_CPA08g00085</name>
</gene>
<evidence type="ECO:0000313" key="2">
    <source>
        <dbReference type="EMBL" id="KAK1310294.1"/>
    </source>
</evidence>
<dbReference type="EMBL" id="JAUJYO010000008">
    <property type="protein sequence ID" value="KAK1310294.1"/>
    <property type="molecule type" value="Genomic_DNA"/>
</dbReference>
<dbReference type="Pfam" id="PF04842">
    <property type="entry name" value="DUF639"/>
    <property type="match status" value="1"/>
</dbReference>
<reference evidence="2" key="1">
    <citation type="journal article" date="2023" name="Nat. Commun.">
        <title>Diploid and tetraploid genomes of Acorus and the evolution of monocots.</title>
        <authorList>
            <person name="Ma L."/>
            <person name="Liu K.W."/>
            <person name="Li Z."/>
            <person name="Hsiao Y.Y."/>
            <person name="Qi Y."/>
            <person name="Fu T."/>
            <person name="Tang G.D."/>
            <person name="Zhang D."/>
            <person name="Sun W.H."/>
            <person name="Liu D.K."/>
            <person name="Li Y."/>
            <person name="Chen G.Z."/>
            <person name="Liu X.D."/>
            <person name="Liao X.Y."/>
            <person name="Jiang Y.T."/>
            <person name="Yu X."/>
            <person name="Hao Y."/>
            <person name="Huang J."/>
            <person name="Zhao X.W."/>
            <person name="Ke S."/>
            <person name="Chen Y.Y."/>
            <person name="Wu W.L."/>
            <person name="Hsu J.L."/>
            <person name="Lin Y.F."/>
            <person name="Huang M.D."/>
            <person name="Li C.Y."/>
            <person name="Huang L."/>
            <person name="Wang Z.W."/>
            <person name="Zhao X."/>
            <person name="Zhong W.Y."/>
            <person name="Peng D.H."/>
            <person name="Ahmad S."/>
            <person name="Lan S."/>
            <person name="Zhang J.S."/>
            <person name="Tsai W.C."/>
            <person name="Van de Peer Y."/>
            <person name="Liu Z.J."/>
        </authorList>
    </citation>
    <scope>NUCLEOTIDE SEQUENCE</scope>
    <source>
        <strain evidence="2">CP</strain>
    </source>
</reference>
<dbReference type="Proteomes" id="UP001180020">
    <property type="component" value="Unassembled WGS sequence"/>
</dbReference>
<dbReference type="AlphaFoldDB" id="A0AAV9EAA6"/>
<sequence>MEEMVEEDEMVWLGLLKGEGNERVTCGRRCIKYLQRQSSPTGVELAEDGFVLHVEGTARTQRVVRHIGQTSWPGRLTLTNQALYFEASKAVSYEDALKLDLSRPDVDHRVNAGSTGPWGAPLFDKAMIFESSQLSEPVVLEFPELTGSTRRDHWLALTKEVIFLHRFLLKFQIEPPLRAWEVQARTMLGIFRLHAAREMLRISPPVPSSFLIFYLFDELPKGDYVLEELSNSLGGTDAMHPCSATLILKRLNISHRVVEDAEVKEGLEGPAGGVAESLVSLETTIGQVREEAKELIVAKASVEGLKEEGLAYSLLILMELLSPLNQVFPWLQRILSWENPLITLVRMDRMRPRYIFTSRSRSDVTGKAQEDGRGMQGNCGEHLFREDDNGEHRLSPARSE</sequence>
<feature type="compositionally biased region" description="Basic and acidic residues" evidence="1">
    <location>
        <begin position="361"/>
        <end position="373"/>
    </location>
</feature>